<reference evidence="1 2" key="1">
    <citation type="submission" date="2018-09" db="EMBL/GenBank/DDBJ databases">
        <title>Genome sequencing of strain 2DFW10M-5.</title>
        <authorList>
            <person name="Heo J."/>
            <person name="Kim S.-J."/>
            <person name="Kwon S.-W."/>
        </authorList>
    </citation>
    <scope>NUCLEOTIDE SEQUENCE [LARGE SCALE GENOMIC DNA]</scope>
    <source>
        <strain evidence="1 2">2DFW10M-5</strain>
    </source>
</reference>
<dbReference type="KEGG" id="gry:D7I44_01745"/>
<accession>A0A387BMX5</accession>
<evidence type="ECO:0000313" key="1">
    <source>
        <dbReference type="EMBL" id="AYG02380.1"/>
    </source>
</evidence>
<dbReference type="OrthoDB" id="5144017at2"/>
<evidence type="ECO:0000313" key="2">
    <source>
        <dbReference type="Proteomes" id="UP000275069"/>
    </source>
</evidence>
<dbReference type="RefSeq" id="WP_120787914.1">
    <property type="nucleotide sequence ID" value="NZ_CP032624.1"/>
</dbReference>
<dbReference type="Proteomes" id="UP000275069">
    <property type="component" value="Chromosome"/>
</dbReference>
<dbReference type="AlphaFoldDB" id="A0A387BMX5"/>
<protein>
    <submittedName>
        <fullName evidence="1">Uncharacterized protein</fullName>
    </submittedName>
</protein>
<name>A0A387BMX5_9MICO</name>
<keyword evidence="2" id="KW-1185">Reference proteome</keyword>
<proteinExistence type="predicted"/>
<sequence>MFHYYDRSGAPITLERWAQHHHDIDYKRVAATDLVTSDNHVVWVSTVWVGFDLAPWIDTKRPYIFETAVFEHGMADTYMERHATETDALDAHDRIVRTLTAQGLDALTDEPVADRAEE</sequence>
<dbReference type="EMBL" id="CP032624">
    <property type="protein sequence ID" value="AYG02380.1"/>
    <property type="molecule type" value="Genomic_DNA"/>
</dbReference>
<gene>
    <name evidence="1" type="ORF">D7I44_01745</name>
</gene>
<organism evidence="1 2">
    <name type="scientific">Gryllotalpicola protaetiae</name>
    <dbReference type="NCBI Taxonomy" id="2419771"/>
    <lineage>
        <taxon>Bacteria</taxon>
        <taxon>Bacillati</taxon>
        <taxon>Actinomycetota</taxon>
        <taxon>Actinomycetes</taxon>
        <taxon>Micrococcales</taxon>
        <taxon>Microbacteriaceae</taxon>
        <taxon>Gryllotalpicola</taxon>
    </lineage>
</organism>